<feature type="region of interest" description="Disordered" evidence="1">
    <location>
        <begin position="1"/>
        <end position="23"/>
    </location>
</feature>
<dbReference type="AlphaFoldDB" id="A0A0M3J859"/>
<name>A0A0M3J859_ANISI</name>
<reference evidence="2 3" key="2">
    <citation type="submission" date="2018-11" db="EMBL/GenBank/DDBJ databases">
        <authorList>
            <consortium name="Pathogen Informatics"/>
        </authorList>
    </citation>
    <scope>NUCLEOTIDE SEQUENCE [LARGE SCALE GENOMIC DNA]</scope>
</reference>
<sequence>MDLTRRSIQSTIDSDSDASSSTKNDCVQLIQACDSLTTVPPNAMIRTFAPSKVSDAFVYFCLNPSSGDRSQ</sequence>
<proteinExistence type="predicted"/>
<reference evidence="4" key="1">
    <citation type="submission" date="2017-02" db="UniProtKB">
        <authorList>
            <consortium name="WormBaseParasite"/>
        </authorList>
    </citation>
    <scope>IDENTIFICATION</scope>
</reference>
<protein>
    <submittedName>
        <fullName evidence="2 4">Uncharacterized protein</fullName>
    </submittedName>
</protein>
<keyword evidence="3" id="KW-1185">Reference proteome</keyword>
<evidence type="ECO:0000313" key="4">
    <source>
        <dbReference type="WBParaSite" id="ASIM_0000376001-mRNA-1"/>
    </source>
</evidence>
<feature type="compositionally biased region" description="Low complexity" evidence="1">
    <location>
        <begin position="7"/>
        <end position="22"/>
    </location>
</feature>
<gene>
    <name evidence="2" type="ORF">ASIM_LOCUS3592</name>
</gene>
<organism evidence="4">
    <name type="scientific">Anisakis simplex</name>
    <name type="common">Herring worm</name>
    <dbReference type="NCBI Taxonomy" id="6269"/>
    <lineage>
        <taxon>Eukaryota</taxon>
        <taxon>Metazoa</taxon>
        <taxon>Ecdysozoa</taxon>
        <taxon>Nematoda</taxon>
        <taxon>Chromadorea</taxon>
        <taxon>Rhabditida</taxon>
        <taxon>Spirurina</taxon>
        <taxon>Ascaridomorpha</taxon>
        <taxon>Ascaridoidea</taxon>
        <taxon>Anisakidae</taxon>
        <taxon>Anisakis</taxon>
        <taxon>Anisakis simplex complex</taxon>
    </lineage>
</organism>
<evidence type="ECO:0000313" key="3">
    <source>
        <dbReference type="Proteomes" id="UP000267096"/>
    </source>
</evidence>
<dbReference type="WBParaSite" id="ASIM_0000376001-mRNA-1">
    <property type="protein sequence ID" value="ASIM_0000376001-mRNA-1"/>
    <property type="gene ID" value="ASIM_0000376001"/>
</dbReference>
<dbReference type="EMBL" id="UYRR01005679">
    <property type="protein sequence ID" value="VDK21953.1"/>
    <property type="molecule type" value="Genomic_DNA"/>
</dbReference>
<evidence type="ECO:0000256" key="1">
    <source>
        <dbReference type="SAM" id="MobiDB-lite"/>
    </source>
</evidence>
<accession>A0A0M3J859</accession>
<evidence type="ECO:0000313" key="2">
    <source>
        <dbReference type="EMBL" id="VDK21953.1"/>
    </source>
</evidence>
<dbReference type="Proteomes" id="UP000267096">
    <property type="component" value="Unassembled WGS sequence"/>
</dbReference>